<dbReference type="InterPro" id="IPR002347">
    <property type="entry name" value="SDR_fam"/>
</dbReference>
<gene>
    <name evidence="1" type="ORF">SAMN05660199_04454</name>
</gene>
<reference evidence="2" key="1">
    <citation type="submission" date="2016-10" db="EMBL/GenBank/DDBJ databases">
        <authorList>
            <person name="Varghese N."/>
            <person name="Submissions S."/>
        </authorList>
    </citation>
    <scope>NUCLEOTIDE SEQUENCE [LARGE SCALE GENOMIC DNA]</scope>
    <source>
        <strain evidence="2">DSM 45843</strain>
    </source>
</reference>
<dbReference type="InterPro" id="IPR036291">
    <property type="entry name" value="NAD(P)-bd_dom_sf"/>
</dbReference>
<dbReference type="Gene3D" id="3.40.50.720">
    <property type="entry name" value="NAD(P)-binding Rossmann-like Domain"/>
    <property type="match status" value="1"/>
</dbReference>
<proteinExistence type="predicted"/>
<dbReference type="SUPFAM" id="SSF51735">
    <property type="entry name" value="NAD(P)-binding Rossmann-fold domains"/>
    <property type="match status" value="1"/>
</dbReference>
<dbReference type="PANTHER" id="PTHR43431:SF1">
    <property type="entry name" value="OS08G0476300 PROTEIN"/>
    <property type="match status" value="1"/>
</dbReference>
<dbReference type="AlphaFoldDB" id="A0A1H0UCK5"/>
<evidence type="ECO:0000313" key="1">
    <source>
        <dbReference type="EMBL" id="SDP63904.1"/>
    </source>
</evidence>
<dbReference type="STRING" id="1052260.SAMN05660199_04454"/>
<protein>
    <submittedName>
        <fullName evidence="1">Short chain dehydrogenase</fullName>
    </submittedName>
</protein>
<dbReference type="Proteomes" id="UP000199088">
    <property type="component" value="Unassembled WGS sequence"/>
</dbReference>
<keyword evidence="2" id="KW-1185">Reference proteome</keyword>
<accession>A0A1H0UCK5</accession>
<name>A0A1H0UCK5_9ACTN</name>
<evidence type="ECO:0000313" key="2">
    <source>
        <dbReference type="Proteomes" id="UP000199088"/>
    </source>
</evidence>
<organism evidence="1 2">
    <name type="scientific">Klenkia soli</name>
    <dbReference type="NCBI Taxonomy" id="1052260"/>
    <lineage>
        <taxon>Bacteria</taxon>
        <taxon>Bacillati</taxon>
        <taxon>Actinomycetota</taxon>
        <taxon>Actinomycetes</taxon>
        <taxon>Geodermatophilales</taxon>
        <taxon>Geodermatophilaceae</taxon>
        <taxon>Klenkia</taxon>
    </lineage>
</organism>
<dbReference type="RefSeq" id="WP_207500812.1">
    <property type="nucleotide sequence ID" value="NZ_FNIR01000019.1"/>
</dbReference>
<sequence>MDIDRSHVVVVGAGPGLGAGIARRFAREGFDLTLVARTAGTLDPLAGELRGAGAQVRTVTADVADPATLATALAPVAAAAPGVVVHNVGLVVGDDLLVDPPEHFAHALAVDVVGAVAVAQLFTPAMRAAGEGTFLVTGGGPALHPDRAHASLTLGKAALRNAVALLHEQLAEDGVHAAGVTVVGVVEPGTALDPDRIAEAYWELHAQPRGSWTADTVVDGS</sequence>
<dbReference type="EMBL" id="FNIR01000019">
    <property type="protein sequence ID" value="SDP63904.1"/>
    <property type="molecule type" value="Genomic_DNA"/>
</dbReference>
<dbReference type="Pfam" id="PF00106">
    <property type="entry name" value="adh_short"/>
    <property type="match status" value="1"/>
</dbReference>
<dbReference type="PANTHER" id="PTHR43431">
    <property type="entry name" value="OXIDOREDUCTASE, SHORT CHAIN DEHYDROGENASE/REDUCTASE FAMILY (AFU_ORTHOLOGUE AFUA_5G14000)"/>
    <property type="match status" value="1"/>
</dbReference>